<dbReference type="EMBL" id="PVQB02000874">
    <property type="protein sequence ID" value="KAF4333300.1"/>
    <property type="molecule type" value="Genomic_DNA"/>
</dbReference>
<reference evidence="4" key="1">
    <citation type="journal article" date="2017" name="Mycologia">
        <title>Fusarium algeriense, sp. nov., a novel toxigenic crown rot pathogen of durum wheat from Algeria is nested in the Fusarium burgessii species complex.</title>
        <authorList>
            <person name="Laraba I."/>
            <person name="Keddad A."/>
            <person name="Boureghda H."/>
            <person name="Abdallah N."/>
            <person name="Vaughan M.M."/>
            <person name="Proctor R.H."/>
            <person name="Busman M."/>
            <person name="O'Donnell K."/>
        </authorList>
    </citation>
    <scope>NUCLEOTIDE SEQUENCE</scope>
    <source>
        <strain evidence="4">NRRL 25174</strain>
    </source>
</reference>
<feature type="domain" description="BHLH" evidence="3">
    <location>
        <begin position="163"/>
        <end position="228"/>
    </location>
</feature>
<comment type="caution">
    <text evidence="4">The sequence shown here is derived from an EMBL/GenBank/DDBJ whole genome shotgun (WGS) entry which is preliminary data.</text>
</comment>
<keyword evidence="5" id="KW-1185">Reference proteome</keyword>
<organism evidence="4 5">
    <name type="scientific">Fusarium beomiforme</name>
    <dbReference type="NCBI Taxonomy" id="44412"/>
    <lineage>
        <taxon>Eukaryota</taxon>
        <taxon>Fungi</taxon>
        <taxon>Dikarya</taxon>
        <taxon>Ascomycota</taxon>
        <taxon>Pezizomycotina</taxon>
        <taxon>Sordariomycetes</taxon>
        <taxon>Hypocreomycetidae</taxon>
        <taxon>Hypocreales</taxon>
        <taxon>Nectriaceae</taxon>
        <taxon>Fusarium</taxon>
        <taxon>Fusarium burgessii species complex</taxon>
    </lineage>
</organism>
<keyword evidence="1" id="KW-0175">Coiled coil</keyword>
<dbReference type="Gene3D" id="4.10.280.10">
    <property type="entry name" value="Helix-loop-helix DNA-binding domain"/>
    <property type="match status" value="1"/>
</dbReference>
<dbReference type="SUPFAM" id="SSF47459">
    <property type="entry name" value="HLH, helix-loop-helix DNA-binding domain"/>
    <property type="match status" value="1"/>
</dbReference>
<reference evidence="4" key="2">
    <citation type="submission" date="2020-02" db="EMBL/GenBank/DDBJ databases">
        <title>Identification and distribution of gene clusters putatively required for synthesis of sphingolipid metabolism inhibitors in phylogenetically diverse species of the filamentous fungus Fusarium.</title>
        <authorList>
            <person name="Kim H.-S."/>
            <person name="Busman M."/>
            <person name="Brown D.W."/>
            <person name="Divon H."/>
            <person name="Uhlig S."/>
            <person name="Proctor R.H."/>
        </authorList>
    </citation>
    <scope>NUCLEOTIDE SEQUENCE</scope>
    <source>
        <strain evidence="4">NRRL 25174</strain>
    </source>
</reference>
<dbReference type="AlphaFoldDB" id="A0A9P5A6Q7"/>
<feature type="coiled-coil region" evidence="1">
    <location>
        <begin position="218"/>
        <end position="245"/>
    </location>
</feature>
<evidence type="ECO:0000256" key="1">
    <source>
        <dbReference type="SAM" id="Coils"/>
    </source>
</evidence>
<proteinExistence type="predicted"/>
<dbReference type="PROSITE" id="PS50888">
    <property type="entry name" value="BHLH"/>
    <property type="match status" value="1"/>
</dbReference>
<feature type="region of interest" description="Disordered" evidence="2">
    <location>
        <begin position="129"/>
        <end position="151"/>
    </location>
</feature>
<dbReference type="GO" id="GO:0046983">
    <property type="term" value="F:protein dimerization activity"/>
    <property type="evidence" value="ECO:0007669"/>
    <property type="project" value="InterPro"/>
</dbReference>
<protein>
    <submittedName>
        <fullName evidence="4">Allergen Fus c 3</fullName>
    </submittedName>
</protein>
<evidence type="ECO:0000313" key="5">
    <source>
        <dbReference type="Proteomes" id="UP000730481"/>
    </source>
</evidence>
<sequence length="256" mass="28636">MTTTAIIPDFDGFQWERAPNPSFEVDPVLTDPLYELLGCRLSAIPDLPLTQPPTADPRSSEPHETKEVPSPLAGSHMGYEDLLAGSEQMLQLRNCNQDLDSAVSDINQTTTSPPKPLTTDHSHQLDKMKASDQSTSLGAKMRSASRRPKKTRKKLILPAHVLQARECHNNVEKQYRTRLKLRFERLLAVLEASRAQDKYRGEGGPEAPEIGYSRGEVLDAARQRILTLEAENRDMSTQIKDLKEAIITQRVGQKSE</sequence>
<gene>
    <name evidence="4" type="ORF">FBEOM_12886</name>
</gene>
<accession>A0A9P5A6Q7</accession>
<dbReference type="InterPro" id="IPR036638">
    <property type="entry name" value="HLH_DNA-bd_sf"/>
</dbReference>
<feature type="compositionally biased region" description="Basic and acidic residues" evidence="2">
    <location>
        <begin position="58"/>
        <end position="67"/>
    </location>
</feature>
<feature type="region of interest" description="Disordered" evidence="2">
    <location>
        <begin position="105"/>
        <end position="124"/>
    </location>
</feature>
<evidence type="ECO:0000259" key="3">
    <source>
        <dbReference type="PROSITE" id="PS50888"/>
    </source>
</evidence>
<name>A0A9P5A6Q7_9HYPO</name>
<dbReference type="Proteomes" id="UP000730481">
    <property type="component" value="Unassembled WGS sequence"/>
</dbReference>
<feature type="region of interest" description="Disordered" evidence="2">
    <location>
        <begin position="45"/>
        <end position="77"/>
    </location>
</feature>
<evidence type="ECO:0000256" key="2">
    <source>
        <dbReference type="SAM" id="MobiDB-lite"/>
    </source>
</evidence>
<dbReference type="OrthoDB" id="3542681at2759"/>
<dbReference type="InterPro" id="IPR011598">
    <property type="entry name" value="bHLH_dom"/>
</dbReference>
<evidence type="ECO:0000313" key="4">
    <source>
        <dbReference type="EMBL" id="KAF4333300.1"/>
    </source>
</evidence>